<proteinExistence type="predicted"/>
<gene>
    <name evidence="1" type="ORF">BDK51DRAFT_43680</name>
</gene>
<name>A0A4P9WLY6_9FUNG</name>
<evidence type="ECO:0000313" key="2">
    <source>
        <dbReference type="Proteomes" id="UP000269721"/>
    </source>
</evidence>
<dbReference type="AlphaFoldDB" id="A0A4P9WLY6"/>
<dbReference type="Proteomes" id="UP000269721">
    <property type="component" value="Unassembled WGS sequence"/>
</dbReference>
<protein>
    <submittedName>
        <fullName evidence="1">Uncharacterized protein</fullName>
    </submittedName>
</protein>
<reference evidence="2" key="1">
    <citation type="journal article" date="2018" name="Nat. Microbiol.">
        <title>Leveraging single-cell genomics to expand the fungal tree of life.</title>
        <authorList>
            <person name="Ahrendt S.R."/>
            <person name="Quandt C.A."/>
            <person name="Ciobanu D."/>
            <person name="Clum A."/>
            <person name="Salamov A."/>
            <person name="Andreopoulos B."/>
            <person name="Cheng J.F."/>
            <person name="Woyke T."/>
            <person name="Pelin A."/>
            <person name="Henrissat B."/>
            <person name="Reynolds N.K."/>
            <person name="Benny G.L."/>
            <person name="Smith M.E."/>
            <person name="James T.Y."/>
            <person name="Grigoriev I.V."/>
        </authorList>
    </citation>
    <scope>NUCLEOTIDE SEQUENCE [LARGE SCALE GENOMIC DNA]</scope>
</reference>
<sequence length="234" mass="26103">MLYYDDGPRRPGGHAQIMYGVLPQQVHQRRTPGCNQTTEKIVVDYYWLSMFLAISLRDTVSMEDILSPDHTKSCALSGQRMLNNHWSSSIMPARGVDEARWSPPSRRMTISCSIRKLFVITPRSAASSLQPWGLQEDPLPLWGYLSLSAPSQTSRQLATRGSTLTTSTSLAEPNAIAPFTSSMLKAIGHSPSPSPVQQVSRTWTNTARGKTLRYSQRRQLRPTSHFVHLPAPAQ</sequence>
<accession>A0A4P9WLY6</accession>
<dbReference type="EMBL" id="KZ994946">
    <property type="protein sequence ID" value="RKO91696.1"/>
    <property type="molecule type" value="Genomic_DNA"/>
</dbReference>
<keyword evidence="2" id="KW-1185">Reference proteome</keyword>
<organism evidence="1 2">
    <name type="scientific">Blyttiomyces helicus</name>
    <dbReference type="NCBI Taxonomy" id="388810"/>
    <lineage>
        <taxon>Eukaryota</taxon>
        <taxon>Fungi</taxon>
        <taxon>Fungi incertae sedis</taxon>
        <taxon>Chytridiomycota</taxon>
        <taxon>Chytridiomycota incertae sedis</taxon>
        <taxon>Chytridiomycetes</taxon>
        <taxon>Chytridiomycetes incertae sedis</taxon>
        <taxon>Blyttiomyces</taxon>
    </lineage>
</organism>
<evidence type="ECO:0000313" key="1">
    <source>
        <dbReference type="EMBL" id="RKO91696.1"/>
    </source>
</evidence>